<evidence type="ECO:0000313" key="4">
    <source>
        <dbReference type="Proteomes" id="UP001201701"/>
    </source>
</evidence>
<dbReference type="EMBL" id="JAKREW010000004">
    <property type="protein sequence ID" value="MCG7504862.1"/>
    <property type="molecule type" value="Genomic_DNA"/>
</dbReference>
<evidence type="ECO:0000256" key="1">
    <source>
        <dbReference type="SAM" id="MobiDB-lite"/>
    </source>
</evidence>
<dbReference type="RefSeq" id="WP_239363184.1">
    <property type="nucleotide sequence ID" value="NZ_JAKREW010000004.1"/>
</dbReference>
<protein>
    <recommendedName>
        <fullName evidence="5">General secretion pathway protein GspK</fullName>
    </recommendedName>
</protein>
<feature type="region of interest" description="Disordered" evidence="1">
    <location>
        <begin position="177"/>
        <end position="196"/>
    </location>
</feature>
<keyword evidence="4" id="KW-1185">Reference proteome</keyword>
<evidence type="ECO:0000313" key="3">
    <source>
        <dbReference type="EMBL" id="MCG7504862.1"/>
    </source>
</evidence>
<sequence>MAVRSMVITLLEAVEGRVLIPPGWWRHLAQQEADMGLAALGMNSATSRRGAILVSVLWIMIFLGFLAVILRVQMTGVVASVRVTEDKASARILAEAGLAQAVAEIRVGPPDGVGTLSDQISSTITLPAGVASVSATNEALRIDLNTAERPLIVGALRAAGAAPESADDLATKIIGHRAGLDGQPPGSAPQQGGNDTRRFQTVSEFAAFPGMTPDIAIAIEPYVTVSSGLAGVRLEALDDRLLGDIPGLPPSVRKAIKDFRIGQLSREQLDQSLAGVTFNTLEQAPSWRVDLKTTLQSGYSESFEVLMLVSNGDQAPYRVLDWRRAAIELE</sequence>
<dbReference type="Proteomes" id="UP001201701">
    <property type="component" value="Unassembled WGS sequence"/>
</dbReference>
<accession>A0ABS9QBR8</accession>
<organism evidence="3 4">
    <name type="scientific">Mesorhizobium retamae</name>
    <dbReference type="NCBI Taxonomy" id="2912854"/>
    <lineage>
        <taxon>Bacteria</taxon>
        <taxon>Pseudomonadati</taxon>
        <taxon>Pseudomonadota</taxon>
        <taxon>Alphaproteobacteria</taxon>
        <taxon>Hyphomicrobiales</taxon>
        <taxon>Phyllobacteriaceae</taxon>
        <taxon>Mesorhizobium</taxon>
    </lineage>
</organism>
<keyword evidence="2" id="KW-1133">Transmembrane helix</keyword>
<gene>
    <name evidence="3" type="ORF">L4923_07490</name>
</gene>
<evidence type="ECO:0008006" key="5">
    <source>
        <dbReference type="Google" id="ProtNLM"/>
    </source>
</evidence>
<comment type="caution">
    <text evidence="3">The sequence shown here is derived from an EMBL/GenBank/DDBJ whole genome shotgun (WGS) entry which is preliminary data.</text>
</comment>
<evidence type="ECO:0000256" key="2">
    <source>
        <dbReference type="SAM" id="Phobius"/>
    </source>
</evidence>
<name>A0ABS9QBR8_9HYPH</name>
<feature type="compositionally biased region" description="Low complexity" evidence="1">
    <location>
        <begin position="182"/>
        <end position="193"/>
    </location>
</feature>
<keyword evidence="2" id="KW-0472">Membrane</keyword>
<proteinExistence type="predicted"/>
<feature type="transmembrane region" description="Helical" evidence="2">
    <location>
        <begin position="50"/>
        <end position="70"/>
    </location>
</feature>
<reference evidence="3 4" key="1">
    <citation type="submission" date="2022-02" db="EMBL/GenBank/DDBJ databases">
        <title>Draft genome sequence of Mezorhizobium retamae strain IRAMC:0171 isolated from Retama raetam nodules.</title>
        <authorList>
            <person name="Bengaied R."/>
            <person name="Sbissi I."/>
            <person name="Huber K."/>
            <person name="Ghodbane F."/>
            <person name="Nouioui I."/>
            <person name="Tarhouni M."/>
            <person name="Gtari M."/>
        </authorList>
    </citation>
    <scope>NUCLEOTIDE SEQUENCE [LARGE SCALE GENOMIC DNA]</scope>
    <source>
        <strain evidence="3 4">IRAMC:0171</strain>
    </source>
</reference>
<keyword evidence="2" id="KW-0812">Transmembrane</keyword>